<feature type="region of interest" description="Disordered" evidence="2">
    <location>
        <begin position="16"/>
        <end position="43"/>
    </location>
</feature>
<feature type="compositionally biased region" description="Basic and acidic residues" evidence="2">
    <location>
        <begin position="446"/>
        <end position="458"/>
    </location>
</feature>
<reference evidence="4 5" key="1">
    <citation type="journal article" date="2013" name="Curr. Biol.">
        <title>The Genome of the Foraminiferan Reticulomyxa filosa.</title>
        <authorList>
            <person name="Glockner G."/>
            <person name="Hulsmann N."/>
            <person name="Schleicher M."/>
            <person name="Noegel A.A."/>
            <person name="Eichinger L."/>
            <person name="Gallinger C."/>
            <person name="Pawlowski J."/>
            <person name="Sierra R."/>
            <person name="Euteneuer U."/>
            <person name="Pillet L."/>
            <person name="Moustafa A."/>
            <person name="Platzer M."/>
            <person name="Groth M."/>
            <person name="Szafranski K."/>
            <person name="Schliwa M."/>
        </authorList>
    </citation>
    <scope>NUCLEOTIDE SEQUENCE [LARGE SCALE GENOMIC DNA]</scope>
</reference>
<feature type="region of interest" description="Disordered" evidence="2">
    <location>
        <begin position="60"/>
        <end position="100"/>
    </location>
</feature>
<keyword evidence="5" id="KW-1185">Reference proteome</keyword>
<sequence length="497" mass="57812">MGKGLGFLSLKFYHPTNRENQQRKWEALQRESQQQKRLRERQLEQQKEKELLELRLKIVQTHDQQQKNRAKNNRSEGDSEGGINITGSTSNNASTERSHYEKELHKAKIDEEKRMKEWREALQHMSREERRLAEKEMEEGLSVHERNARRFEFLQNAPVVDDYVKNIEGVVHKPFGKTIKHVKCFKCGKWGHSVGDRECEFSADFTNKFAIPEKPTKKYVEEYQFSDEDTAQKPLVIQRFDDASAAIAAGIEEEKQDATYTYEAEEEEEEEEEKKDKKANESKEQSQKNAAHLLLTQDEIDKIEKEDPLVLMKQSTHAHHQFNPYAGDDAPDHATSNLHETRTVFTLHKNNGDVEDDSANANAFVIKNIEERAFNRNDLIESDSDSDSNNDNNRGDNKVTIKKSMLRKLLSGKERYESEEDDDHGDTKSADGNSTKKHKHTRKSKTANDHEGLDEDVRFINSLNEGQKKKLLKQIEKDLKRKKNKEKKKHKKNKNSK</sequence>
<feature type="compositionally biased region" description="Basic residues" evidence="2">
    <location>
        <begin position="435"/>
        <end position="445"/>
    </location>
</feature>
<protein>
    <recommendedName>
        <fullName evidence="3">CBF1-interacting co-repressor CIR N-terminal domain-containing protein</fullName>
    </recommendedName>
</protein>
<accession>X6N220</accession>
<evidence type="ECO:0000313" key="4">
    <source>
        <dbReference type="EMBL" id="ETO20136.1"/>
    </source>
</evidence>
<name>X6N220_RETFI</name>
<dbReference type="EMBL" id="ASPP01012895">
    <property type="protein sequence ID" value="ETO20136.1"/>
    <property type="molecule type" value="Genomic_DNA"/>
</dbReference>
<dbReference type="AlphaFoldDB" id="X6N220"/>
<evidence type="ECO:0000313" key="5">
    <source>
        <dbReference type="Proteomes" id="UP000023152"/>
    </source>
</evidence>
<feature type="compositionally biased region" description="Acidic residues" evidence="2">
    <location>
        <begin position="263"/>
        <end position="273"/>
    </location>
</feature>
<dbReference type="PANTHER" id="PTHR13151:SF2">
    <property type="entry name" value="COREPRESSOR INTERACTING WITH RBPJ 1"/>
    <property type="match status" value="1"/>
</dbReference>
<dbReference type="OrthoDB" id="6253837at2759"/>
<feature type="compositionally biased region" description="Polar residues" evidence="2">
    <location>
        <begin position="85"/>
        <end position="95"/>
    </location>
</feature>
<dbReference type="InterPro" id="IPR040014">
    <property type="entry name" value="CIR1"/>
</dbReference>
<dbReference type="InterPro" id="IPR019339">
    <property type="entry name" value="CIR_N_dom"/>
</dbReference>
<feature type="region of interest" description="Disordered" evidence="2">
    <location>
        <begin position="380"/>
        <end position="497"/>
    </location>
</feature>
<keyword evidence="1" id="KW-0175">Coiled coil</keyword>
<evidence type="ECO:0000256" key="1">
    <source>
        <dbReference type="SAM" id="Coils"/>
    </source>
</evidence>
<feature type="compositionally biased region" description="Basic and acidic residues" evidence="2">
    <location>
        <begin position="16"/>
        <end position="29"/>
    </location>
</feature>
<dbReference type="GO" id="GO:0005634">
    <property type="term" value="C:nucleus"/>
    <property type="evidence" value="ECO:0007669"/>
    <property type="project" value="TreeGrafter"/>
</dbReference>
<gene>
    <name evidence="4" type="ORF">RFI_17083</name>
</gene>
<feature type="region of interest" description="Disordered" evidence="2">
    <location>
        <begin position="252"/>
        <end position="290"/>
    </location>
</feature>
<dbReference type="GO" id="GO:0003714">
    <property type="term" value="F:transcription corepressor activity"/>
    <property type="evidence" value="ECO:0007669"/>
    <property type="project" value="InterPro"/>
</dbReference>
<feature type="compositionally biased region" description="Basic residues" evidence="2">
    <location>
        <begin position="480"/>
        <end position="497"/>
    </location>
</feature>
<organism evidence="4 5">
    <name type="scientific">Reticulomyxa filosa</name>
    <dbReference type="NCBI Taxonomy" id="46433"/>
    <lineage>
        <taxon>Eukaryota</taxon>
        <taxon>Sar</taxon>
        <taxon>Rhizaria</taxon>
        <taxon>Retaria</taxon>
        <taxon>Foraminifera</taxon>
        <taxon>Monothalamids</taxon>
        <taxon>Reticulomyxidae</taxon>
        <taxon>Reticulomyxa</taxon>
    </lineage>
</organism>
<dbReference type="SMART" id="SM01083">
    <property type="entry name" value="Cir_N"/>
    <property type="match status" value="1"/>
</dbReference>
<comment type="caution">
    <text evidence="4">The sequence shown here is derived from an EMBL/GenBank/DDBJ whole genome shotgun (WGS) entry which is preliminary data.</text>
</comment>
<evidence type="ECO:0000256" key="2">
    <source>
        <dbReference type="SAM" id="MobiDB-lite"/>
    </source>
</evidence>
<dbReference type="Proteomes" id="UP000023152">
    <property type="component" value="Unassembled WGS sequence"/>
</dbReference>
<proteinExistence type="predicted"/>
<dbReference type="PANTHER" id="PTHR13151">
    <property type="entry name" value="CBF1 INTERACTING COREPRESSOR CIR"/>
    <property type="match status" value="1"/>
</dbReference>
<feature type="compositionally biased region" description="Basic and acidic residues" evidence="2">
    <location>
        <begin position="274"/>
        <end position="286"/>
    </location>
</feature>
<feature type="domain" description="CBF1-interacting co-repressor CIR N-terminal" evidence="3">
    <location>
        <begin position="12"/>
        <end position="48"/>
    </location>
</feature>
<feature type="coiled-coil region" evidence="1">
    <location>
        <begin position="108"/>
        <end position="135"/>
    </location>
</feature>
<evidence type="ECO:0000259" key="3">
    <source>
        <dbReference type="SMART" id="SM01083"/>
    </source>
</evidence>